<name>A0A1H3UC41_9BACT</name>
<dbReference type="EMBL" id="FNQC01000054">
    <property type="protein sequence ID" value="SDZ60010.1"/>
    <property type="molecule type" value="Genomic_DNA"/>
</dbReference>
<dbReference type="InterPro" id="IPR025316">
    <property type="entry name" value="DUF4221"/>
</dbReference>
<protein>
    <recommendedName>
        <fullName evidence="3">DUF4221 domain-containing protein</fullName>
    </recommendedName>
</protein>
<evidence type="ECO:0000313" key="2">
    <source>
        <dbReference type="Proteomes" id="UP000199663"/>
    </source>
</evidence>
<comment type="caution">
    <text evidence="1">The sequence shown here is derived from an EMBL/GenBank/DDBJ whole genome shotgun (WGS) entry which is preliminary data.</text>
</comment>
<dbReference type="Proteomes" id="UP000199663">
    <property type="component" value="Unassembled WGS sequence"/>
</dbReference>
<evidence type="ECO:0000313" key="1">
    <source>
        <dbReference type="EMBL" id="SDZ60010.1"/>
    </source>
</evidence>
<organism evidence="1 2">
    <name type="scientific">Rhodonellum ikkaensis</name>
    <dbReference type="NCBI Taxonomy" id="336829"/>
    <lineage>
        <taxon>Bacteria</taxon>
        <taxon>Pseudomonadati</taxon>
        <taxon>Bacteroidota</taxon>
        <taxon>Cytophagia</taxon>
        <taxon>Cytophagales</taxon>
        <taxon>Cytophagaceae</taxon>
        <taxon>Rhodonellum</taxon>
    </lineage>
</organism>
<dbReference type="PROSITE" id="PS51257">
    <property type="entry name" value="PROKAR_LIPOPROTEIN"/>
    <property type="match status" value="1"/>
</dbReference>
<gene>
    <name evidence="1" type="ORF">SAMN05444412_1542</name>
</gene>
<accession>A0A1H3UC41</accession>
<dbReference type="Pfam" id="PF13970">
    <property type="entry name" value="DUF4221"/>
    <property type="match status" value="1"/>
</dbReference>
<sequence>MNNMKFTFISVFILGLFSCAEKKGEEISSTFREVHSYQLNLDRFTSPAEDYYQYIKNWKGQEAYAFHVMGKEEIKLYNLGNGALIETLAYGDNQPNLQSGIHDFYILNEDSIFLNRRRAYKVYLINQEFEIVKAMDFMGKNDEIDKNTGWPKSKETFMPVWSRNRFFRKIGDQIFIAGAPNFDARFPDGTYTKTLLNSYSLQTEEITPLLGYPEEMQGKAWGEYFDMVSSDYSQEEGFFVHSYAADERVYITDQAMHVLHDFEAFPKGYKNVPPLTVKEIESTDAYRSHWQDNDLFGSVHWDPYRKLIYRIMEEPNVNYNKDVLRDPLERARNMVVMAFDAKQDYRKVAEMRLKKSEKGIYLDRCFVNEKGFNITYVVLENEDKLYFKTFLVE</sequence>
<keyword evidence="2" id="KW-1185">Reference proteome</keyword>
<reference evidence="1 2" key="1">
    <citation type="submission" date="2016-10" db="EMBL/GenBank/DDBJ databases">
        <authorList>
            <person name="Varghese N."/>
            <person name="Submissions S."/>
        </authorList>
    </citation>
    <scope>NUCLEOTIDE SEQUENCE [LARGE SCALE GENOMIC DNA]</scope>
    <source>
        <strain evidence="1 2">DSM 17997</strain>
    </source>
</reference>
<proteinExistence type="predicted"/>
<evidence type="ECO:0008006" key="3">
    <source>
        <dbReference type="Google" id="ProtNLM"/>
    </source>
</evidence>
<dbReference type="RefSeq" id="WP_092655505.1">
    <property type="nucleotide sequence ID" value="NZ_FNQC01000054.1"/>
</dbReference>